<proteinExistence type="predicted"/>
<feature type="compositionally biased region" description="Polar residues" evidence="3">
    <location>
        <begin position="92"/>
        <end position="102"/>
    </location>
</feature>
<comment type="caution">
    <text evidence="6">The sequence shown here is derived from an EMBL/GenBank/DDBJ whole genome shotgun (WGS) entry which is preliminary data.</text>
</comment>
<dbReference type="Gene3D" id="2.60.40.150">
    <property type="entry name" value="C2 domain"/>
    <property type="match status" value="3"/>
</dbReference>
<dbReference type="SUPFAM" id="SSF49562">
    <property type="entry name" value="C2 domain (Calcium/lipid-binding domain, CaLB)"/>
    <property type="match status" value="3"/>
</dbReference>
<dbReference type="GO" id="GO:0005509">
    <property type="term" value="F:calcium ion binding"/>
    <property type="evidence" value="ECO:0007669"/>
    <property type="project" value="TreeGrafter"/>
</dbReference>
<dbReference type="PANTHER" id="PTHR45911">
    <property type="entry name" value="C2 DOMAIN-CONTAINING PROTEIN"/>
    <property type="match status" value="1"/>
</dbReference>
<dbReference type="InterPro" id="IPR035892">
    <property type="entry name" value="C2_domain_sf"/>
</dbReference>
<dbReference type="EMBL" id="VCGU01000011">
    <property type="protein sequence ID" value="TRY67420.1"/>
    <property type="molecule type" value="Genomic_DNA"/>
</dbReference>
<keyword evidence="7" id="KW-1185">Reference proteome</keyword>
<feature type="domain" description="C2" evidence="5">
    <location>
        <begin position="149"/>
        <end position="270"/>
    </location>
</feature>
<reference evidence="6 7" key="1">
    <citation type="journal article" date="2018" name="Nat. Ecol. Evol.">
        <title>Genomic signatures of mitonuclear coevolution across populations of Tigriopus californicus.</title>
        <authorList>
            <person name="Barreto F.S."/>
            <person name="Watson E.T."/>
            <person name="Lima T.G."/>
            <person name="Willett C.S."/>
            <person name="Edmands S."/>
            <person name="Li W."/>
            <person name="Burton R.S."/>
        </authorList>
    </citation>
    <scope>NUCLEOTIDE SEQUENCE [LARGE SCALE GENOMIC DNA]</scope>
    <source>
        <strain evidence="6 7">San Diego</strain>
    </source>
</reference>
<gene>
    <name evidence="6" type="ORF">TCAL_09079</name>
</gene>
<dbReference type="Proteomes" id="UP000318571">
    <property type="component" value="Chromosome 4"/>
</dbReference>
<keyword evidence="4" id="KW-0472">Membrane</keyword>
<evidence type="ECO:0000256" key="1">
    <source>
        <dbReference type="ARBA" id="ARBA00022723"/>
    </source>
</evidence>
<feature type="compositionally biased region" description="Basic and acidic residues" evidence="3">
    <location>
        <begin position="73"/>
        <end position="82"/>
    </location>
</feature>
<keyword evidence="4" id="KW-0812">Transmembrane</keyword>
<dbReference type="PROSITE" id="PS50004">
    <property type="entry name" value="C2"/>
    <property type="match status" value="2"/>
</dbReference>
<feature type="compositionally biased region" description="Basic residues" evidence="3">
    <location>
        <begin position="45"/>
        <end position="54"/>
    </location>
</feature>
<evidence type="ECO:0000313" key="6">
    <source>
        <dbReference type="EMBL" id="TRY67420.1"/>
    </source>
</evidence>
<feature type="transmembrane region" description="Helical" evidence="4">
    <location>
        <begin position="548"/>
        <end position="569"/>
    </location>
</feature>
<dbReference type="InterPro" id="IPR000008">
    <property type="entry name" value="C2_dom"/>
</dbReference>
<dbReference type="Pfam" id="PF00168">
    <property type="entry name" value="C2"/>
    <property type="match status" value="3"/>
</dbReference>
<dbReference type="OMA" id="YCTLEID"/>
<accession>A0A553NPT8</accession>
<evidence type="ECO:0000256" key="2">
    <source>
        <dbReference type="ARBA" id="ARBA00022837"/>
    </source>
</evidence>
<evidence type="ECO:0000313" key="7">
    <source>
        <dbReference type="Proteomes" id="UP000318571"/>
    </source>
</evidence>
<keyword evidence="4" id="KW-1133">Transmembrane helix</keyword>
<sequence length="742" mass="85239">MSLEDEFNLEPISIIGRHQGQRQRASMDESDVFSSGDDGVPPQNGKKKIIHAKRPNNLLGNIKSKIKRRRSKSKYDVTPHEDEGFESGLERNGTTNNGQPGNRDSYYADVEDVDESPTKELAPLAHVEDIEDPIQDNNDSDTTKELIEPIEAPKELTEEERKIELRKHPFFKIHTHVNSGKGLIAMDRGGTSDPYLKCIHGQEKLFQTRVVQKTTSPVWKENFISYVDNPFKPVTFQVYDKDLVGTDDFMGETTLDLTSLQLGKMTGLVLDLKNGDNEDLIKKNKKRKPLGAINIKISLLPISKEDMNEVLRAEKLNKGGKSKGLTWSAVVHVVMVQARDLIAMDAGDSSDPYCKLALGREKFKTKSISNTINPKWREGFDLYWYEEFDSELEMSIWDKDIGSKDDFMGSEVKDIHDFLDLTVYDEDKDHKYEFLGKVRVPLLRIRNNERRWYFLKDKKLRKSAKGDSPQILLEMFFVYNKFRAAIRTINPQQLKYEDKSDTKFKHATFMRNLNRVKAATADYNPDVVFQEIRKVLHWENPWKSAGCFVGFLLGVYFLELWMVTLALLIPFIKNIIVISVTGGWRTIQDDEDYDDEEEEIVTDGKDKEGEKKSLKEKMQAMQEVTLMVQNGLGLVAHVLESLGNVFNFSVPFLSWMAFVIFCIVTLILYFVPLRAIIFVWGINKFTKKLLRPRSTDNNELADFISRVPDNEELKDFRELQPPDEAAKKVVAKRRPLGDNEVI</sequence>
<feature type="region of interest" description="Disordered" evidence="3">
    <location>
        <begin position="1"/>
        <end position="107"/>
    </location>
</feature>
<evidence type="ECO:0000256" key="3">
    <source>
        <dbReference type="SAM" id="MobiDB-lite"/>
    </source>
</evidence>
<feature type="transmembrane region" description="Helical" evidence="4">
    <location>
        <begin position="652"/>
        <end position="682"/>
    </location>
</feature>
<evidence type="ECO:0000259" key="5">
    <source>
        <dbReference type="PROSITE" id="PS50004"/>
    </source>
</evidence>
<organism evidence="6 7">
    <name type="scientific">Tigriopus californicus</name>
    <name type="common">Marine copepod</name>
    <dbReference type="NCBI Taxonomy" id="6832"/>
    <lineage>
        <taxon>Eukaryota</taxon>
        <taxon>Metazoa</taxon>
        <taxon>Ecdysozoa</taxon>
        <taxon>Arthropoda</taxon>
        <taxon>Crustacea</taxon>
        <taxon>Multicrustacea</taxon>
        <taxon>Hexanauplia</taxon>
        <taxon>Copepoda</taxon>
        <taxon>Harpacticoida</taxon>
        <taxon>Harpacticidae</taxon>
        <taxon>Tigriopus</taxon>
    </lineage>
</organism>
<name>A0A553NPT8_TIGCA</name>
<keyword evidence="2" id="KW-0106">Calcium</keyword>
<dbReference type="PANTHER" id="PTHR45911:SF4">
    <property type="entry name" value="MULTIPLE C2 AND TRANSMEMBRANE DOMAIN-CONTAINING PROTEIN"/>
    <property type="match status" value="1"/>
</dbReference>
<feature type="domain" description="C2" evidence="5">
    <location>
        <begin position="312"/>
        <end position="428"/>
    </location>
</feature>
<dbReference type="SMART" id="SM00239">
    <property type="entry name" value="C2"/>
    <property type="match status" value="2"/>
</dbReference>
<dbReference type="AlphaFoldDB" id="A0A553NPT8"/>
<feature type="transmembrane region" description="Helical" evidence="4">
    <location>
        <begin position="624"/>
        <end position="646"/>
    </location>
</feature>
<dbReference type="STRING" id="6832.A0A553NPT8"/>
<dbReference type="GO" id="GO:0016020">
    <property type="term" value="C:membrane"/>
    <property type="evidence" value="ECO:0007669"/>
    <property type="project" value="TreeGrafter"/>
</dbReference>
<protein>
    <recommendedName>
        <fullName evidence="5">C2 domain-containing protein</fullName>
    </recommendedName>
</protein>
<keyword evidence="1" id="KW-0479">Metal-binding</keyword>
<evidence type="ECO:0000256" key="4">
    <source>
        <dbReference type="SAM" id="Phobius"/>
    </source>
</evidence>